<dbReference type="Pfam" id="PF00289">
    <property type="entry name" value="Biotin_carb_N"/>
    <property type="match status" value="1"/>
</dbReference>
<dbReference type="InterPro" id="IPR016185">
    <property type="entry name" value="PreATP-grasp_dom_sf"/>
</dbReference>
<dbReference type="Proteomes" id="UP000646749">
    <property type="component" value="Unassembled WGS sequence"/>
</dbReference>
<evidence type="ECO:0000256" key="4">
    <source>
        <dbReference type="ARBA" id="ARBA00022741"/>
    </source>
</evidence>
<dbReference type="Pfam" id="PF02786">
    <property type="entry name" value="CPSase_L_D2"/>
    <property type="match status" value="1"/>
</dbReference>
<dbReference type="Pfam" id="PF02785">
    <property type="entry name" value="Biotin_carb_C"/>
    <property type="match status" value="1"/>
</dbReference>
<feature type="domain" description="Biotin carboxylation" evidence="9">
    <location>
        <begin position="11"/>
        <end position="457"/>
    </location>
</feature>
<protein>
    <recommendedName>
        <fullName evidence="2">biotin carboxylase</fullName>
        <ecNumber evidence="2">6.3.4.14</ecNumber>
    </recommendedName>
</protein>
<dbReference type="NCBIfam" id="NF006367">
    <property type="entry name" value="PRK08591.1"/>
    <property type="match status" value="1"/>
</dbReference>
<evidence type="ECO:0000256" key="6">
    <source>
        <dbReference type="ARBA" id="ARBA00048600"/>
    </source>
</evidence>
<dbReference type="RefSeq" id="WP_203870418.1">
    <property type="nucleotide sequence ID" value="NZ_BONW01000041.1"/>
</dbReference>
<evidence type="ECO:0000259" key="9">
    <source>
        <dbReference type="PROSITE" id="PS50979"/>
    </source>
</evidence>
<evidence type="ECO:0000259" key="8">
    <source>
        <dbReference type="PROSITE" id="PS50975"/>
    </source>
</evidence>
<feature type="domain" description="ATP-grasp" evidence="8">
    <location>
        <begin position="130"/>
        <end position="326"/>
    </location>
</feature>
<dbReference type="PROSITE" id="PS50979">
    <property type="entry name" value="BC"/>
    <property type="match status" value="1"/>
</dbReference>
<keyword evidence="5 7" id="KW-0067">ATP-binding</keyword>
<name>A0ABQ4EBP3_9ACTN</name>
<dbReference type="PANTHER" id="PTHR48095">
    <property type="entry name" value="PYRUVATE CARBOXYLASE SUBUNIT A"/>
    <property type="match status" value="1"/>
</dbReference>
<organism evidence="10 11">
    <name type="scientific">Plantactinospora endophytica</name>
    <dbReference type="NCBI Taxonomy" id="673535"/>
    <lineage>
        <taxon>Bacteria</taxon>
        <taxon>Bacillati</taxon>
        <taxon>Actinomycetota</taxon>
        <taxon>Actinomycetes</taxon>
        <taxon>Micromonosporales</taxon>
        <taxon>Micromonosporaceae</taxon>
        <taxon>Plantactinospora</taxon>
    </lineage>
</organism>
<dbReference type="PANTHER" id="PTHR48095:SF2">
    <property type="entry name" value="BIOTIN CARBOXYLASE, CHLOROPLASTIC"/>
    <property type="match status" value="1"/>
</dbReference>
<evidence type="ECO:0000313" key="11">
    <source>
        <dbReference type="Proteomes" id="UP000646749"/>
    </source>
</evidence>
<evidence type="ECO:0000256" key="1">
    <source>
        <dbReference type="ARBA" id="ARBA00003761"/>
    </source>
</evidence>
<dbReference type="PROSITE" id="PS50975">
    <property type="entry name" value="ATP_GRASP"/>
    <property type="match status" value="1"/>
</dbReference>
<evidence type="ECO:0000256" key="3">
    <source>
        <dbReference type="ARBA" id="ARBA00022598"/>
    </source>
</evidence>
<dbReference type="Gene3D" id="3.30.470.20">
    <property type="entry name" value="ATP-grasp fold, B domain"/>
    <property type="match status" value="1"/>
</dbReference>
<comment type="caution">
    <text evidence="10">The sequence shown here is derived from an EMBL/GenBank/DDBJ whole genome shotgun (WGS) entry which is preliminary data.</text>
</comment>
<evidence type="ECO:0000256" key="7">
    <source>
        <dbReference type="PROSITE-ProRule" id="PRU00409"/>
    </source>
</evidence>
<dbReference type="InterPro" id="IPR005482">
    <property type="entry name" value="Biotin_COase_C"/>
</dbReference>
<dbReference type="InterPro" id="IPR005479">
    <property type="entry name" value="CPAse_ATP-bd"/>
</dbReference>
<dbReference type="SUPFAM" id="SSF52440">
    <property type="entry name" value="PreATP-grasp domain"/>
    <property type="match status" value="1"/>
</dbReference>
<dbReference type="EMBL" id="BONW01000041">
    <property type="protein sequence ID" value="GIG92076.1"/>
    <property type="molecule type" value="Genomic_DNA"/>
</dbReference>
<evidence type="ECO:0000256" key="2">
    <source>
        <dbReference type="ARBA" id="ARBA00013263"/>
    </source>
</evidence>
<dbReference type="SUPFAM" id="SSF51246">
    <property type="entry name" value="Rudiment single hybrid motif"/>
    <property type="match status" value="1"/>
</dbReference>
<dbReference type="InterPro" id="IPR011764">
    <property type="entry name" value="Biotin_carboxylation_dom"/>
</dbReference>
<evidence type="ECO:0000313" key="10">
    <source>
        <dbReference type="EMBL" id="GIG92076.1"/>
    </source>
</evidence>
<dbReference type="InterPro" id="IPR051602">
    <property type="entry name" value="ACC_Biotin_Carboxylase"/>
</dbReference>
<dbReference type="SUPFAM" id="SSF56059">
    <property type="entry name" value="Glutathione synthetase ATP-binding domain-like"/>
    <property type="match status" value="1"/>
</dbReference>
<sequence>MTGAPAADGRYFDTVLVANRGEIALRVLRTCRELGIRTVLVYSTSDRDSAAVLAADEAVLIGPGPPRQSYLYPPAIIEAALRTGAQAIHPGYGFLSEDPDFAEICAANGLVFVGPRPQVMAQLGDKAKARALLSRAGVPVLPGTPGPVRSSAEVTGAAARIGLPLIIKASAGGGGRGMSVVHDRDRLLPAYRSTRAAARTAFGNDDVYLERYWPRARHVEVQVLADQHGTVLHLGERDCSVQRRHQKLIEESPAPELPDGVADRLAEYAVRGARAVGYTGAGTFEFLIDGSETALIEVNCRIQVEHPVTEMVTGIDLVREQLRVAAGLPLTLTQPEVRPRGVAVECRINAEDPTRDFAPSPGRLDRFVPPGGPFVRVDTHAYPGWRVPPEYDSLLAKVVAWAPDRAQALARLDRALAELRVDGPGVRTTRDLVREILADPVFRAGRHTTSFLDSAAFRNTGGTASVVRPPDRAVEVVAPPGG</sequence>
<reference evidence="10 11" key="1">
    <citation type="submission" date="2021-01" db="EMBL/GenBank/DDBJ databases">
        <title>Whole genome shotgun sequence of Plantactinospora endophytica NBRC 110450.</title>
        <authorList>
            <person name="Komaki H."/>
            <person name="Tamura T."/>
        </authorList>
    </citation>
    <scope>NUCLEOTIDE SEQUENCE [LARGE SCALE GENOMIC DNA]</scope>
    <source>
        <strain evidence="10 11">NBRC 110450</strain>
    </source>
</reference>
<gene>
    <name evidence="10" type="primary">accC_2</name>
    <name evidence="10" type="ORF">Pen02_70120</name>
</gene>
<proteinExistence type="predicted"/>
<keyword evidence="11" id="KW-1185">Reference proteome</keyword>
<dbReference type="InterPro" id="IPR011054">
    <property type="entry name" value="Rudment_hybrid_motif"/>
</dbReference>
<comment type="catalytic activity">
    <reaction evidence="6">
        <text>N(6)-biotinyl-L-lysyl-[protein] + hydrogencarbonate + ATP = N(6)-carboxybiotinyl-L-lysyl-[protein] + ADP + phosphate + H(+)</text>
        <dbReference type="Rhea" id="RHEA:13501"/>
        <dbReference type="Rhea" id="RHEA-COMP:10505"/>
        <dbReference type="Rhea" id="RHEA-COMP:10506"/>
        <dbReference type="ChEBI" id="CHEBI:15378"/>
        <dbReference type="ChEBI" id="CHEBI:17544"/>
        <dbReference type="ChEBI" id="CHEBI:30616"/>
        <dbReference type="ChEBI" id="CHEBI:43474"/>
        <dbReference type="ChEBI" id="CHEBI:83144"/>
        <dbReference type="ChEBI" id="CHEBI:83145"/>
        <dbReference type="ChEBI" id="CHEBI:456216"/>
        <dbReference type="EC" id="6.3.4.14"/>
    </reaction>
</comment>
<dbReference type="InterPro" id="IPR011761">
    <property type="entry name" value="ATP-grasp"/>
</dbReference>
<accession>A0ABQ4EBP3</accession>
<evidence type="ECO:0000256" key="5">
    <source>
        <dbReference type="ARBA" id="ARBA00022840"/>
    </source>
</evidence>
<dbReference type="InterPro" id="IPR005481">
    <property type="entry name" value="BC-like_N"/>
</dbReference>
<dbReference type="SMART" id="SM00878">
    <property type="entry name" value="Biotin_carb_C"/>
    <property type="match status" value="1"/>
</dbReference>
<keyword evidence="3" id="KW-0436">Ligase</keyword>
<dbReference type="EC" id="6.3.4.14" evidence="2"/>
<keyword evidence="4 7" id="KW-0547">Nucleotide-binding</keyword>
<comment type="function">
    <text evidence="1">This protein is a component of the acetyl coenzyme A carboxylase complex; first, biotin carboxylase catalyzes the carboxylation of the carrier protein and then the transcarboxylase transfers the carboxyl group to form malonyl-CoA.</text>
</comment>